<protein>
    <submittedName>
        <fullName evidence="1">Uncharacterized protein</fullName>
    </submittedName>
</protein>
<dbReference type="Proteomes" id="UP000792457">
    <property type="component" value="Unassembled WGS sequence"/>
</dbReference>
<gene>
    <name evidence="1" type="ORF">J437_LFUL015995</name>
</gene>
<reference evidence="1" key="1">
    <citation type="submission" date="2013-04" db="EMBL/GenBank/DDBJ databases">
        <authorList>
            <person name="Qu J."/>
            <person name="Murali S.C."/>
            <person name="Bandaranaike D."/>
            <person name="Bellair M."/>
            <person name="Blankenburg K."/>
            <person name="Chao H."/>
            <person name="Dinh H."/>
            <person name="Doddapaneni H."/>
            <person name="Downs B."/>
            <person name="Dugan-Rocha S."/>
            <person name="Elkadiri S."/>
            <person name="Gnanaolivu R.D."/>
            <person name="Hernandez B."/>
            <person name="Javaid M."/>
            <person name="Jayaseelan J.C."/>
            <person name="Lee S."/>
            <person name="Li M."/>
            <person name="Ming W."/>
            <person name="Munidasa M."/>
            <person name="Muniz J."/>
            <person name="Nguyen L."/>
            <person name="Ongeri F."/>
            <person name="Osuji N."/>
            <person name="Pu L.-L."/>
            <person name="Puazo M."/>
            <person name="Qu C."/>
            <person name="Quiroz J."/>
            <person name="Raj R."/>
            <person name="Weissenberger G."/>
            <person name="Xin Y."/>
            <person name="Zou X."/>
            <person name="Han Y."/>
            <person name="Richards S."/>
            <person name="Worley K."/>
            <person name="Muzny D."/>
            <person name="Gibbs R."/>
        </authorList>
    </citation>
    <scope>NUCLEOTIDE SEQUENCE</scope>
    <source>
        <strain evidence="1">Sampled in the wild</strain>
    </source>
</reference>
<proteinExistence type="predicted"/>
<comment type="caution">
    <text evidence="1">The sequence shown here is derived from an EMBL/GenBank/DDBJ whole genome shotgun (WGS) entry which is preliminary data.</text>
</comment>
<organism evidence="1 2">
    <name type="scientific">Ladona fulva</name>
    <name type="common">Scarce chaser dragonfly</name>
    <name type="synonym">Libellula fulva</name>
    <dbReference type="NCBI Taxonomy" id="123851"/>
    <lineage>
        <taxon>Eukaryota</taxon>
        <taxon>Metazoa</taxon>
        <taxon>Ecdysozoa</taxon>
        <taxon>Arthropoda</taxon>
        <taxon>Hexapoda</taxon>
        <taxon>Insecta</taxon>
        <taxon>Pterygota</taxon>
        <taxon>Palaeoptera</taxon>
        <taxon>Odonata</taxon>
        <taxon>Epiprocta</taxon>
        <taxon>Anisoptera</taxon>
        <taxon>Libelluloidea</taxon>
        <taxon>Libellulidae</taxon>
        <taxon>Ladona</taxon>
    </lineage>
</organism>
<evidence type="ECO:0000313" key="1">
    <source>
        <dbReference type="EMBL" id="KAG8235930.1"/>
    </source>
</evidence>
<keyword evidence="2" id="KW-1185">Reference proteome</keyword>
<feature type="non-terminal residue" evidence="1">
    <location>
        <position position="74"/>
    </location>
</feature>
<dbReference type="EMBL" id="KZ308968">
    <property type="protein sequence ID" value="KAG8235930.1"/>
    <property type="molecule type" value="Genomic_DNA"/>
</dbReference>
<dbReference type="OrthoDB" id="7300017at2759"/>
<reference evidence="1" key="2">
    <citation type="submission" date="2017-10" db="EMBL/GenBank/DDBJ databases">
        <title>Ladona fulva Genome sequencing and assembly.</title>
        <authorList>
            <person name="Murali S."/>
            <person name="Richards S."/>
            <person name="Bandaranaike D."/>
            <person name="Bellair M."/>
            <person name="Blankenburg K."/>
            <person name="Chao H."/>
            <person name="Dinh H."/>
            <person name="Doddapaneni H."/>
            <person name="Dugan-Rocha S."/>
            <person name="Elkadiri S."/>
            <person name="Gnanaolivu R."/>
            <person name="Hernandez B."/>
            <person name="Skinner E."/>
            <person name="Javaid M."/>
            <person name="Lee S."/>
            <person name="Li M."/>
            <person name="Ming W."/>
            <person name="Munidasa M."/>
            <person name="Muniz J."/>
            <person name="Nguyen L."/>
            <person name="Hughes D."/>
            <person name="Osuji N."/>
            <person name="Pu L.-L."/>
            <person name="Puazo M."/>
            <person name="Qu C."/>
            <person name="Quiroz J."/>
            <person name="Raj R."/>
            <person name="Weissenberger G."/>
            <person name="Xin Y."/>
            <person name="Zou X."/>
            <person name="Han Y."/>
            <person name="Worley K."/>
            <person name="Muzny D."/>
            <person name="Gibbs R."/>
        </authorList>
    </citation>
    <scope>NUCLEOTIDE SEQUENCE</scope>
    <source>
        <strain evidence="1">Sampled in the wild</strain>
    </source>
</reference>
<sequence>MVSKFATGFGGSIQCCKMANFGTQAAIRSKWTDLVESSTFEVPDEVSSGVRSVVGWLKQVKIFHMVTMHAHLLV</sequence>
<evidence type="ECO:0000313" key="2">
    <source>
        <dbReference type="Proteomes" id="UP000792457"/>
    </source>
</evidence>
<accession>A0A8K0KJD6</accession>
<name>A0A8K0KJD6_LADFU</name>
<dbReference type="AlphaFoldDB" id="A0A8K0KJD6"/>